<dbReference type="Pfam" id="PF04820">
    <property type="entry name" value="Trp_halogenase"/>
    <property type="match status" value="1"/>
</dbReference>
<accession>A0A9Q4C3Y8</accession>
<protein>
    <submittedName>
        <fullName evidence="1">NAD(P)/FAD-dependent oxidoreductase</fullName>
    </submittedName>
</protein>
<name>A0A9Q4C3Y8_9EURY</name>
<proteinExistence type="predicted"/>
<reference evidence="1" key="1">
    <citation type="submission" date="2022-09" db="EMBL/GenBank/DDBJ databases">
        <title>Haloadaptaus new haloarchaeum isolated from saline soil.</title>
        <authorList>
            <person name="Duran-Viseras A."/>
            <person name="Sanchez-Porro C."/>
            <person name="Ventosa A."/>
        </authorList>
    </citation>
    <scope>NUCLEOTIDE SEQUENCE</scope>
    <source>
        <strain evidence="1">F3-133</strain>
    </source>
</reference>
<dbReference type="InterPro" id="IPR006905">
    <property type="entry name" value="Flavin_halogenase"/>
</dbReference>
<dbReference type="Gene3D" id="3.50.50.60">
    <property type="entry name" value="FAD/NAD(P)-binding domain"/>
    <property type="match status" value="1"/>
</dbReference>
<dbReference type="InterPro" id="IPR050407">
    <property type="entry name" value="Geranylgeranyl_reductase"/>
</dbReference>
<evidence type="ECO:0000313" key="2">
    <source>
        <dbReference type="Proteomes" id="UP001149411"/>
    </source>
</evidence>
<keyword evidence="2" id="KW-1185">Reference proteome</keyword>
<dbReference type="PANTHER" id="PTHR42685">
    <property type="entry name" value="GERANYLGERANYL DIPHOSPHATE REDUCTASE"/>
    <property type="match status" value="1"/>
</dbReference>
<gene>
    <name evidence="1" type="ORF">EGH25_06520</name>
</gene>
<organism evidence="1 2">
    <name type="scientific">Halorutilus salinus</name>
    <dbReference type="NCBI Taxonomy" id="2487751"/>
    <lineage>
        <taxon>Archaea</taxon>
        <taxon>Methanobacteriati</taxon>
        <taxon>Methanobacteriota</taxon>
        <taxon>Stenosarchaea group</taxon>
        <taxon>Halobacteria</taxon>
        <taxon>Halorutilales</taxon>
        <taxon>Halorutilaceae</taxon>
        <taxon>Halorutilus</taxon>
    </lineage>
</organism>
<sequence length="446" mass="49234">MEGFDVAVVGGGPAGSSAAREAAKTENVVVFEKGVRREDRDGIGADSTDAAGFLDYWFEVADFDPEFLEEMPVLREIDRAEFIGPTVRTSMRDTGIDSWYDGFGVTFDRVATDDLLRERAEERGAEYRIGGTVRGVETRRTTDGFVHELTVAGGENVRADYLVLADGPSRRVTLPTLAQFGDTGVKDALNPAEANHIAYQEHRRFPDELFEDDVLRFWWGAIPGETAYPWYFPNDGNVARVGVTVPRDVAVDDGDAYALLNDDETAKPSEYVHRLLENEYPEYGLDDFPLVENRGKDGGVESYPISSASPIESPTRAGVLVTGGAMGTTSAFHEGGYHLAVRTGKIAGRVIAEDRVTEYNDDWREAVGDEVSRNVGLSRLVSGYTPDDWDTIIGHAKAALEGGWLKRLRHVPAILLLQRRYSRLRSDYVAVHEEEYEPGSVPMATK</sequence>
<dbReference type="GO" id="GO:0004497">
    <property type="term" value="F:monooxygenase activity"/>
    <property type="evidence" value="ECO:0007669"/>
    <property type="project" value="InterPro"/>
</dbReference>
<evidence type="ECO:0000313" key="1">
    <source>
        <dbReference type="EMBL" id="MCX2819003.1"/>
    </source>
</evidence>
<dbReference type="EMBL" id="RKLV01000005">
    <property type="protein sequence ID" value="MCX2819003.1"/>
    <property type="molecule type" value="Genomic_DNA"/>
</dbReference>
<dbReference type="Proteomes" id="UP001149411">
    <property type="component" value="Unassembled WGS sequence"/>
</dbReference>
<comment type="caution">
    <text evidence="1">The sequence shown here is derived from an EMBL/GenBank/DDBJ whole genome shotgun (WGS) entry which is preliminary data.</text>
</comment>
<dbReference type="PANTHER" id="PTHR42685:SF21">
    <property type="entry name" value="DEHYDROGENASE (FLAVOPROTEIN)-LIKE PROTEIN"/>
    <property type="match status" value="1"/>
</dbReference>
<dbReference type="PRINTS" id="PR00420">
    <property type="entry name" value="RNGMNOXGNASE"/>
</dbReference>
<dbReference type="SUPFAM" id="SSF51905">
    <property type="entry name" value="FAD/NAD(P)-binding domain"/>
    <property type="match status" value="1"/>
</dbReference>
<dbReference type="RefSeq" id="WP_266086883.1">
    <property type="nucleotide sequence ID" value="NZ_RKLV01000005.1"/>
</dbReference>
<dbReference type="InterPro" id="IPR036188">
    <property type="entry name" value="FAD/NAD-bd_sf"/>
</dbReference>
<dbReference type="AlphaFoldDB" id="A0A9Q4C3Y8"/>